<feature type="coiled-coil region" evidence="1">
    <location>
        <begin position="608"/>
        <end position="635"/>
    </location>
</feature>
<accession>A0AA86PKG2</accession>
<name>A0AA86PKG2_9EUKA</name>
<reference evidence="4 5" key="2">
    <citation type="submission" date="2024-07" db="EMBL/GenBank/DDBJ databases">
        <authorList>
            <person name="Akdeniz Z."/>
        </authorList>
    </citation>
    <scope>NUCLEOTIDE SEQUENCE [LARGE SCALE GENOMIC DNA]</scope>
</reference>
<evidence type="ECO:0000313" key="3">
    <source>
        <dbReference type="EMBL" id="CAI9940086.1"/>
    </source>
</evidence>
<evidence type="ECO:0000256" key="1">
    <source>
        <dbReference type="SAM" id="Coils"/>
    </source>
</evidence>
<reference evidence="3" key="1">
    <citation type="submission" date="2023-06" db="EMBL/GenBank/DDBJ databases">
        <authorList>
            <person name="Kurt Z."/>
        </authorList>
    </citation>
    <scope>NUCLEOTIDE SEQUENCE</scope>
</reference>
<feature type="coiled-coil region" evidence="1">
    <location>
        <begin position="384"/>
        <end position="491"/>
    </location>
</feature>
<keyword evidence="5" id="KW-1185">Reference proteome</keyword>
<feature type="compositionally biased region" description="Polar residues" evidence="2">
    <location>
        <begin position="195"/>
        <end position="204"/>
    </location>
</feature>
<evidence type="ECO:0000313" key="5">
    <source>
        <dbReference type="Proteomes" id="UP001642409"/>
    </source>
</evidence>
<evidence type="ECO:0000313" key="4">
    <source>
        <dbReference type="EMBL" id="CAL6054681.1"/>
    </source>
</evidence>
<protein>
    <submittedName>
        <fullName evidence="4">Hypothetical_protein</fullName>
    </submittedName>
</protein>
<gene>
    <name evidence="3" type="ORF">HINF_LOCUS27731</name>
    <name evidence="4" type="ORF">HINF_LOCUS46182</name>
</gene>
<dbReference type="AlphaFoldDB" id="A0AA86PKG2"/>
<evidence type="ECO:0000256" key="2">
    <source>
        <dbReference type="SAM" id="MobiDB-lite"/>
    </source>
</evidence>
<feature type="coiled-coil region" evidence="1">
    <location>
        <begin position="76"/>
        <end position="113"/>
    </location>
</feature>
<keyword evidence="1" id="KW-0175">Coiled coil</keyword>
<sequence length="656" mass="76346">MSKSGKHKSKTTEQVQSVVAPIVEQPAEIQELPDMMPMPSILPPADTINENAAVYEPDQQESQDLSKTAVNMSSYVQQTQEEQISKKDTKKELQQAKMKLAEYEEEINLRTLQYNSLVQQSKEEQSRLQDLVDTQANQIKVLDDFRTQNMAELKELRAKTLEYAEQLTKTGQYETALRDQVAGLESQIVSLKQNSGKKTVQIQKQTDKKESIPNQTKNDETKTGENNISEKTIKTSEENTIENQENPEQQIKTEKETENQSKLFENLNQKDDKILELREEINRLEQNNQYFQLKIEKSARQIQKLTEHVKIQESENEKVNKQLEQSQTKMHQKEELLRSMSKTGHTYTFTAPAEMDYSLHQSRRTIKYSAEKELQLKNAEIFRLMKLVQELQDHDKKIQAENKKIKEQYMINENFKAKNALLQSSLDNLSKEQSQLQKKLLNSSKNFNLNASKNFNDSFYAPQVEVLQHDILDLQAEIKQLKTTISDQQTQLQHNQISFHGDRIEYSQALYVDDLKASQPSQKSAQIKNNNNQINKIKNNNNQINKKQFDPVELKLNEAESVIKIVQQDNNILSQKVNGMKKQVFEFQQLNEKLMNENKRLRGNVPNHDICQQKINKLQNEVERLEEVIKEERMMVKVARMSDDCTMHGIRAKYLK</sequence>
<dbReference type="EMBL" id="CATOUU010000673">
    <property type="protein sequence ID" value="CAI9940086.1"/>
    <property type="molecule type" value="Genomic_DNA"/>
</dbReference>
<comment type="caution">
    <text evidence="3">The sequence shown here is derived from an EMBL/GenBank/DDBJ whole genome shotgun (WGS) entry which is preliminary data.</text>
</comment>
<feature type="compositionally biased region" description="Polar residues" evidence="2">
    <location>
        <begin position="241"/>
        <end position="250"/>
    </location>
</feature>
<dbReference type="EMBL" id="CAXDID020000203">
    <property type="protein sequence ID" value="CAL6054681.1"/>
    <property type="molecule type" value="Genomic_DNA"/>
</dbReference>
<organism evidence="3">
    <name type="scientific">Hexamita inflata</name>
    <dbReference type="NCBI Taxonomy" id="28002"/>
    <lineage>
        <taxon>Eukaryota</taxon>
        <taxon>Metamonada</taxon>
        <taxon>Diplomonadida</taxon>
        <taxon>Hexamitidae</taxon>
        <taxon>Hexamitinae</taxon>
        <taxon>Hexamita</taxon>
    </lineage>
</organism>
<proteinExistence type="predicted"/>
<dbReference type="Proteomes" id="UP001642409">
    <property type="component" value="Unassembled WGS sequence"/>
</dbReference>
<feature type="compositionally biased region" description="Basic and acidic residues" evidence="2">
    <location>
        <begin position="205"/>
        <end position="223"/>
    </location>
</feature>
<feature type="coiled-coil region" evidence="1">
    <location>
        <begin position="267"/>
        <end position="343"/>
    </location>
</feature>
<feature type="region of interest" description="Disordered" evidence="2">
    <location>
        <begin position="195"/>
        <end position="259"/>
    </location>
</feature>
<feature type="coiled-coil region" evidence="1">
    <location>
        <begin position="527"/>
        <end position="576"/>
    </location>
</feature>